<dbReference type="EMBL" id="CP089291">
    <property type="protein sequence ID" value="UOF90952.1"/>
    <property type="molecule type" value="Genomic_DNA"/>
</dbReference>
<proteinExistence type="predicted"/>
<evidence type="ECO:0000313" key="3">
    <source>
        <dbReference type="Proteomes" id="UP000830167"/>
    </source>
</evidence>
<feature type="transmembrane region" description="Helical" evidence="1">
    <location>
        <begin position="49"/>
        <end position="66"/>
    </location>
</feature>
<keyword evidence="3" id="KW-1185">Reference proteome</keyword>
<dbReference type="Proteomes" id="UP000830167">
    <property type="component" value="Chromosome"/>
</dbReference>
<dbReference type="RefSeq" id="WP_347437646.1">
    <property type="nucleotide sequence ID" value="NZ_CP089291.1"/>
</dbReference>
<keyword evidence="1" id="KW-1133">Transmembrane helix</keyword>
<keyword evidence="1" id="KW-0472">Membrane</keyword>
<reference evidence="2" key="1">
    <citation type="submission" date="2021-12" db="EMBL/GenBank/DDBJ databases">
        <title>Alicyclobacillaceae gen. nov., sp. nov., isolated from chalcocite enrichment system.</title>
        <authorList>
            <person name="Jiang Z."/>
        </authorList>
    </citation>
    <scope>NUCLEOTIDE SEQUENCE</scope>
    <source>
        <strain evidence="2">MYW30-H2</strain>
    </source>
</reference>
<evidence type="ECO:0000256" key="1">
    <source>
        <dbReference type="SAM" id="Phobius"/>
    </source>
</evidence>
<protein>
    <submittedName>
        <fullName evidence="2">Uncharacterized protein</fullName>
    </submittedName>
</protein>
<accession>A0ABY4CNC6</accession>
<organism evidence="2 3">
    <name type="scientific">Fodinisporobacter ferrooxydans</name>
    <dbReference type="NCBI Taxonomy" id="2901836"/>
    <lineage>
        <taxon>Bacteria</taxon>
        <taxon>Bacillati</taxon>
        <taxon>Bacillota</taxon>
        <taxon>Bacilli</taxon>
        <taxon>Bacillales</taxon>
        <taxon>Alicyclobacillaceae</taxon>
        <taxon>Fodinisporobacter</taxon>
    </lineage>
</organism>
<keyword evidence="1" id="KW-0812">Transmembrane</keyword>
<feature type="transmembrane region" description="Helical" evidence="1">
    <location>
        <begin position="72"/>
        <end position="91"/>
    </location>
</feature>
<name>A0ABY4CNC6_9BACL</name>
<sequence length="101" mass="11662">MSTSHPLFISFIGTLFIWLFFSELPYSFAVAINTFFLCYSVLFFHKNQMILPIGFLLAMIGIILSIRETFWFEFVGALILFLGLGIIVIRYEQVDFDTTGE</sequence>
<evidence type="ECO:0000313" key="2">
    <source>
        <dbReference type="EMBL" id="UOF90952.1"/>
    </source>
</evidence>
<gene>
    <name evidence="2" type="ORF">LSG31_01295</name>
</gene>